<comment type="cofactor">
    <cofactor evidence="1">
        <name>FAD</name>
        <dbReference type="ChEBI" id="CHEBI:57692"/>
    </cofactor>
</comment>
<keyword evidence="3" id="KW-0285">Flavoprotein</keyword>
<accession>A0ABR4LD33</accession>
<dbReference type="GO" id="GO:0004497">
    <property type="term" value="F:monooxygenase activity"/>
    <property type="evidence" value="ECO:0007669"/>
    <property type="project" value="UniProtKB-KW"/>
</dbReference>
<dbReference type="PANTHER" id="PTHR42877">
    <property type="entry name" value="L-ORNITHINE N(5)-MONOOXYGENASE-RELATED"/>
    <property type="match status" value="1"/>
</dbReference>
<evidence type="ECO:0000313" key="6">
    <source>
        <dbReference type="EMBL" id="KAL2862443.1"/>
    </source>
</evidence>
<evidence type="ECO:0000313" key="7">
    <source>
        <dbReference type="Proteomes" id="UP001610432"/>
    </source>
</evidence>
<dbReference type="InterPro" id="IPR036188">
    <property type="entry name" value="FAD/NAD-bd_sf"/>
</dbReference>
<evidence type="ECO:0000256" key="2">
    <source>
        <dbReference type="ARBA" id="ARBA00010139"/>
    </source>
</evidence>
<proteinExistence type="inferred from homology"/>
<protein>
    <submittedName>
        <fullName evidence="6">Sterigmatocystin biosynthesis monooxygenase stcW</fullName>
    </submittedName>
</protein>
<dbReference type="SUPFAM" id="SSF51905">
    <property type="entry name" value="FAD/NAD(P)-binding domain"/>
    <property type="match status" value="2"/>
</dbReference>
<dbReference type="InterPro" id="IPR051209">
    <property type="entry name" value="FAD-bind_Monooxygenase_sf"/>
</dbReference>
<evidence type="ECO:0000256" key="4">
    <source>
        <dbReference type="ARBA" id="ARBA00022827"/>
    </source>
</evidence>
<sequence>MGSINGVDATETPTTRPGNLFAERFSENFHKNSNTGYHVPTTVLGASENRKLKVITVGGGISGVTLAYYLERELRNVEHFNNRYPNCACDVPSASYQLNFALNPDWSQINSDAKAIHDYLLDVVEKLDLRKYFHFNSEVIAATFDEHKGIWDVKIRQRDANGVVHEIEDDCDLLIGAYGILSRWDFPDIPGVDTFKGSMIHTAGWPDDYQTEQWKGQRVAVIGSGASSIQTVPGMQPYVDHMDIFVRTPVWFVSPTLDGSEVPAVYAYTEEQKRKFRSDQDALLAHCKSAENNGMKQLLARMRRLIKDDRLLAGFTPSFSVGCRRITPGDPYIEAIQKPNVDVHFTGVAKITEDGIIGDDGILRQCDTIICATGFDVSYRPSFPLIGLNRIDLRDKWATVPEGYFGLACPDIPNYIVFGGPTFPVQNGSLMGPLSSVTRYVIKIIEKMQRENIKYWVPKQTATDEFNDHAQTWMNGSVWEDNCNAWYKNKKTGRVDSVWPGSALHYMEAIKEPRFEDFEIQYHSHKNRYAYLGLGFVPADVDPSPLADRNPHLSKEFLDQRYYDSFQA</sequence>
<dbReference type="GeneID" id="98149819"/>
<evidence type="ECO:0000256" key="3">
    <source>
        <dbReference type="ARBA" id="ARBA00022630"/>
    </source>
</evidence>
<name>A0ABR4LD33_9EURO</name>
<dbReference type="PRINTS" id="PR00469">
    <property type="entry name" value="PNDRDTASEII"/>
</dbReference>
<keyword evidence="4" id="KW-0274">FAD</keyword>
<evidence type="ECO:0000256" key="1">
    <source>
        <dbReference type="ARBA" id="ARBA00001974"/>
    </source>
</evidence>
<dbReference type="Gene3D" id="3.50.50.60">
    <property type="entry name" value="FAD/NAD(P)-binding domain"/>
    <property type="match status" value="2"/>
</dbReference>
<dbReference type="Proteomes" id="UP001610432">
    <property type="component" value="Unassembled WGS sequence"/>
</dbReference>
<keyword evidence="6" id="KW-0503">Monooxygenase</keyword>
<evidence type="ECO:0000256" key="5">
    <source>
        <dbReference type="ARBA" id="ARBA00023002"/>
    </source>
</evidence>
<organism evidence="6 7">
    <name type="scientific">Aspergillus lucknowensis</name>
    <dbReference type="NCBI Taxonomy" id="176173"/>
    <lineage>
        <taxon>Eukaryota</taxon>
        <taxon>Fungi</taxon>
        <taxon>Dikarya</taxon>
        <taxon>Ascomycota</taxon>
        <taxon>Pezizomycotina</taxon>
        <taxon>Eurotiomycetes</taxon>
        <taxon>Eurotiomycetidae</taxon>
        <taxon>Eurotiales</taxon>
        <taxon>Aspergillaceae</taxon>
        <taxon>Aspergillus</taxon>
        <taxon>Aspergillus subgen. Nidulantes</taxon>
    </lineage>
</organism>
<keyword evidence="5" id="KW-0560">Oxidoreductase</keyword>
<reference evidence="6 7" key="1">
    <citation type="submission" date="2024-07" db="EMBL/GenBank/DDBJ databases">
        <title>Section-level genome sequencing and comparative genomics of Aspergillus sections Usti and Cavernicolus.</title>
        <authorList>
            <consortium name="Lawrence Berkeley National Laboratory"/>
            <person name="Nybo J.L."/>
            <person name="Vesth T.C."/>
            <person name="Theobald S."/>
            <person name="Frisvad J.C."/>
            <person name="Larsen T.O."/>
            <person name="Kjaerboelling I."/>
            <person name="Rothschild-Mancinelli K."/>
            <person name="Lyhne E.K."/>
            <person name="Kogle M.E."/>
            <person name="Barry K."/>
            <person name="Clum A."/>
            <person name="Na H."/>
            <person name="Ledsgaard L."/>
            <person name="Lin J."/>
            <person name="Lipzen A."/>
            <person name="Kuo A."/>
            <person name="Riley R."/>
            <person name="Mondo S."/>
            <person name="Labutti K."/>
            <person name="Haridas S."/>
            <person name="Pangalinan J."/>
            <person name="Salamov A.A."/>
            <person name="Simmons B.A."/>
            <person name="Magnuson J.K."/>
            <person name="Chen J."/>
            <person name="Drula E."/>
            <person name="Henrissat B."/>
            <person name="Wiebenga A."/>
            <person name="Lubbers R.J."/>
            <person name="Gomes A.C."/>
            <person name="Macurrencykelacurrency M.R."/>
            <person name="Stajich J."/>
            <person name="Grigoriev I.V."/>
            <person name="Mortensen U.H."/>
            <person name="De Vries R.P."/>
            <person name="Baker S.E."/>
            <person name="Andersen M.R."/>
        </authorList>
    </citation>
    <scope>NUCLEOTIDE SEQUENCE [LARGE SCALE GENOMIC DNA]</scope>
    <source>
        <strain evidence="6 7">CBS 449.75</strain>
    </source>
</reference>
<dbReference type="PANTHER" id="PTHR42877:SF1">
    <property type="entry name" value="FAD-BINDING MONOOXYGENASE STCW"/>
    <property type="match status" value="1"/>
</dbReference>
<keyword evidence="7" id="KW-1185">Reference proteome</keyword>
<comment type="similarity">
    <text evidence="2">Belongs to the FAD-binding monooxygenase family.</text>
</comment>
<dbReference type="EMBL" id="JBFXLQ010000067">
    <property type="protein sequence ID" value="KAL2862443.1"/>
    <property type="molecule type" value="Genomic_DNA"/>
</dbReference>
<dbReference type="Pfam" id="PF00743">
    <property type="entry name" value="FMO-like"/>
    <property type="match status" value="1"/>
</dbReference>
<dbReference type="RefSeq" id="XP_070881422.1">
    <property type="nucleotide sequence ID" value="XM_071034747.1"/>
</dbReference>
<dbReference type="InterPro" id="IPR020946">
    <property type="entry name" value="Flavin_mOase-like"/>
</dbReference>
<comment type="caution">
    <text evidence="6">The sequence shown here is derived from an EMBL/GenBank/DDBJ whole genome shotgun (WGS) entry which is preliminary data.</text>
</comment>
<gene>
    <name evidence="6" type="ORF">BJX67DRAFT_391224</name>
</gene>